<dbReference type="GO" id="GO:0043856">
    <property type="term" value="F:anti-sigma factor antagonist activity"/>
    <property type="evidence" value="ECO:0007669"/>
    <property type="project" value="InterPro"/>
</dbReference>
<dbReference type="InterPro" id="IPR002645">
    <property type="entry name" value="STAS_dom"/>
</dbReference>
<evidence type="ECO:0000256" key="2">
    <source>
        <dbReference type="RuleBase" id="RU003749"/>
    </source>
</evidence>
<dbReference type="CDD" id="cd07043">
    <property type="entry name" value="STAS_anti-anti-sigma_factors"/>
    <property type="match status" value="1"/>
</dbReference>
<dbReference type="PANTHER" id="PTHR33495:SF2">
    <property type="entry name" value="ANTI-SIGMA FACTOR ANTAGONIST TM_1081-RELATED"/>
    <property type="match status" value="1"/>
</dbReference>
<evidence type="ECO:0000259" key="3">
    <source>
        <dbReference type="PROSITE" id="PS50801"/>
    </source>
</evidence>
<reference evidence="4 5" key="1">
    <citation type="submission" date="2020-01" db="EMBL/GenBank/DDBJ databases">
        <title>Insect and environment-associated Actinomycetes.</title>
        <authorList>
            <person name="Currrie C."/>
            <person name="Chevrette M."/>
            <person name="Carlson C."/>
            <person name="Stubbendieck R."/>
            <person name="Wendt-Pienkowski E."/>
        </authorList>
    </citation>
    <scope>NUCLEOTIDE SEQUENCE [LARGE SCALE GENOMIC DNA]</scope>
    <source>
        <strain evidence="4 5">SID7754</strain>
    </source>
</reference>
<comment type="caution">
    <text evidence="4">The sequence shown here is derived from an EMBL/GenBank/DDBJ whole genome shotgun (WGS) entry which is preliminary data.</text>
</comment>
<organism evidence="4 5">
    <name type="scientific">Streptomyces bauhiniae</name>
    <dbReference type="NCBI Taxonomy" id="2340725"/>
    <lineage>
        <taxon>Bacteria</taxon>
        <taxon>Bacillati</taxon>
        <taxon>Actinomycetota</taxon>
        <taxon>Actinomycetes</taxon>
        <taxon>Kitasatosporales</taxon>
        <taxon>Streptomycetaceae</taxon>
        <taxon>Streptomyces</taxon>
    </lineage>
</organism>
<sequence>MAYDHSAETDPAAQDTPLSVITTSSGGISVLTLVGEIDDHSAGPLRQALEVTELDCPRIVADLRQVTFIDSTGINIFLAAHLATARAGGWLRLAHLEENVSRVFSLVGVDTVIDCRHTLSDALTD</sequence>
<name>A0A7K3QWR5_9ACTN</name>
<dbReference type="NCBIfam" id="TIGR00377">
    <property type="entry name" value="ant_ant_sig"/>
    <property type="match status" value="1"/>
</dbReference>
<dbReference type="Gene3D" id="3.30.750.24">
    <property type="entry name" value="STAS domain"/>
    <property type="match status" value="1"/>
</dbReference>
<dbReference type="Proteomes" id="UP000470520">
    <property type="component" value="Unassembled WGS sequence"/>
</dbReference>
<evidence type="ECO:0000256" key="1">
    <source>
        <dbReference type="ARBA" id="ARBA00009013"/>
    </source>
</evidence>
<dbReference type="SUPFAM" id="SSF52091">
    <property type="entry name" value="SpoIIaa-like"/>
    <property type="match status" value="1"/>
</dbReference>
<evidence type="ECO:0000313" key="4">
    <source>
        <dbReference type="EMBL" id="NEB94357.1"/>
    </source>
</evidence>
<dbReference type="InterPro" id="IPR036513">
    <property type="entry name" value="STAS_dom_sf"/>
</dbReference>
<feature type="domain" description="STAS" evidence="3">
    <location>
        <begin position="18"/>
        <end position="125"/>
    </location>
</feature>
<evidence type="ECO:0000313" key="5">
    <source>
        <dbReference type="Proteomes" id="UP000470520"/>
    </source>
</evidence>
<dbReference type="PROSITE" id="PS50801">
    <property type="entry name" value="STAS"/>
    <property type="match status" value="1"/>
</dbReference>
<dbReference type="InterPro" id="IPR003658">
    <property type="entry name" value="Anti-sigma_ant"/>
</dbReference>
<protein>
    <recommendedName>
        <fullName evidence="2">Anti-sigma factor antagonist</fullName>
    </recommendedName>
</protein>
<accession>A0A7K3QWR5</accession>
<dbReference type="AlphaFoldDB" id="A0A7K3QWR5"/>
<gene>
    <name evidence="4" type="ORF">G3I21_22200</name>
</gene>
<dbReference type="PANTHER" id="PTHR33495">
    <property type="entry name" value="ANTI-SIGMA FACTOR ANTAGONIST TM_1081-RELATED-RELATED"/>
    <property type="match status" value="1"/>
</dbReference>
<dbReference type="RefSeq" id="WP_164191473.1">
    <property type="nucleotide sequence ID" value="NZ_JAAGMR010000247.1"/>
</dbReference>
<dbReference type="EMBL" id="JAAGMR010000247">
    <property type="protein sequence ID" value="NEB94357.1"/>
    <property type="molecule type" value="Genomic_DNA"/>
</dbReference>
<comment type="similarity">
    <text evidence="1 2">Belongs to the anti-sigma-factor antagonist family.</text>
</comment>
<proteinExistence type="inferred from homology"/>
<dbReference type="Pfam" id="PF01740">
    <property type="entry name" value="STAS"/>
    <property type="match status" value="1"/>
</dbReference>